<dbReference type="InterPro" id="IPR011483">
    <property type="entry name" value="Sde182_NH-like"/>
</dbReference>
<keyword evidence="3" id="KW-1185">Reference proteome</keyword>
<dbReference type="Gene3D" id="3.90.245.10">
    <property type="entry name" value="Ribonucleoside hydrolase-like"/>
    <property type="match status" value="1"/>
</dbReference>
<evidence type="ECO:0000259" key="1">
    <source>
        <dbReference type="Pfam" id="PF07632"/>
    </source>
</evidence>
<organism evidence="2 3">
    <name type="scientific">Shivajiella indica</name>
    <dbReference type="NCBI Taxonomy" id="872115"/>
    <lineage>
        <taxon>Bacteria</taxon>
        <taxon>Pseudomonadati</taxon>
        <taxon>Bacteroidota</taxon>
        <taxon>Cytophagia</taxon>
        <taxon>Cytophagales</taxon>
        <taxon>Cyclobacteriaceae</taxon>
        <taxon>Shivajiella</taxon>
    </lineage>
</organism>
<dbReference type="PROSITE" id="PS51257">
    <property type="entry name" value="PROKAR_LIPOPROTEIN"/>
    <property type="match status" value="1"/>
</dbReference>
<evidence type="ECO:0000313" key="2">
    <source>
        <dbReference type="EMBL" id="MFD2200402.1"/>
    </source>
</evidence>
<name>A0ABW5B2S3_9BACT</name>
<dbReference type="Pfam" id="PF07632">
    <property type="entry name" value="Sde182_NH-like"/>
    <property type="match status" value="1"/>
</dbReference>
<dbReference type="InterPro" id="IPR036452">
    <property type="entry name" value="Ribo_hydro-like"/>
</dbReference>
<comment type="caution">
    <text evidence="2">The sequence shown here is derived from an EMBL/GenBank/DDBJ whole genome shotgun (WGS) entry which is preliminary data.</text>
</comment>
<dbReference type="SUPFAM" id="SSF53590">
    <property type="entry name" value="Nucleoside hydrolase"/>
    <property type="match status" value="1"/>
</dbReference>
<reference evidence="3" key="1">
    <citation type="journal article" date="2019" name="Int. J. Syst. Evol. Microbiol.">
        <title>The Global Catalogue of Microorganisms (GCM) 10K type strain sequencing project: providing services to taxonomists for standard genome sequencing and annotation.</title>
        <authorList>
            <consortium name="The Broad Institute Genomics Platform"/>
            <consortium name="The Broad Institute Genome Sequencing Center for Infectious Disease"/>
            <person name="Wu L."/>
            <person name="Ma J."/>
        </authorList>
    </citation>
    <scope>NUCLEOTIDE SEQUENCE [LARGE SCALE GENOMIC DNA]</scope>
    <source>
        <strain evidence="3">KCTC 19812</strain>
    </source>
</reference>
<dbReference type="RefSeq" id="WP_380800093.1">
    <property type="nucleotide sequence ID" value="NZ_JBHUIV010000005.1"/>
</dbReference>
<protein>
    <submittedName>
        <fullName evidence="2">Nucleoside hydrolase-like domain-containing protein</fullName>
    </submittedName>
</protein>
<proteinExistence type="predicted"/>
<accession>A0ABW5B2S3</accession>
<dbReference type="Proteomes" id="UP001597414">
    <property type="component" value="Unassembled WGS sequence"/>
</dbReference>
<evidence type="ECO:0000313" key="3">
    <source>
        <dbReference type="Proteomes" id="UP001597414"/>
    </source>
</evidence>
<gene>
    <name evidence="2" type="ORF">ACFSKV_02410</name>
</gene>
<sequence length="365" mass="41575">MGSQKQALIPEPLTFMVLVVMLSSGCSTKNKQISNNSFPSKIPVLIDTDLGGDPDDIQSLFRLLHYSDILEIKGIVSTPCSQLESHPWDTIPQDKLIKEWIQRIDMDHLRNKGFTELMGEYELLQLVKKGSQQPQAPSKLGKTEGSEYLSELAKQYRMENPLWILVWGSMTTLAQALHDHPSIGSNIRIYSIGSTNTEHDSLSRNFVYDFMEKEYPELWWIENAILPKGKHETFRGVYQGGEQSGEWGNIAFVENNIRGKGTTRKGMFDEKSGDAFPVATWPKGTLKEGDSPSILYLISPLIGGVGDIHDPTQESWGGQFRKAYPEKFPNYYVDLDASPEECQATINKWRLDFMADWKKRWERYD</sequence>
<feature type="domain" description="Cellulose-binding Sde182 nucleoside hydrolase-like" evidence="1">
    <location>
        <begin position="44"/>
        <end position="320"/>
    </location>
</feature>
<dbReference type="EMBL" id="JBHUIV010000005">
    <property type="protein sequence ID" value="MFD2200402.1"/>
    <property type="molecule type" value="Genomic_DNA"/>
</dbReference>